<organism evidence="2">
    <name type="scientific">Pyrenophora teres f. teres (strain 0-1)</name>
    <name type="common">Barley net blotch fungus</name>
    <name type="synonym">Drechslera teres f. teres</name>
    <dbReference type="NCBI Taxonomy" id="861557"/>
    <lineage>
        <taxon>Eukaryota</taxon>
        <taxon>Fungi</taxon>
        <taxon>Dikarya</taxon>
        <taxon>Ascomycota</taxon>
        <taxon>Pezizomycotina</taxon>
        <taxon>Dothideomycetes</taxon>
        <taxon>Pleosporomycetidae</taxon>
        <taxon>Pleosporales</taxon>
        <taxon>Pleosporineae</taxon>
        <taxon>Pleosporaceae</taxon>
        <taxon>Pyrenophora</taxon>
    </lineage>
</organism>
<dbReference type="OrthoDB" id="3937513at2759"/>
<dbReference type="HOGENOM" id="CLU_000384_33_7_1"/>
<evidence type="ECO:0008006" key="3">
    <source>
        <dbReference type="Google" id="ProtNLM"/>
    </source>
</evidence>
<dbReference type="PANTHER" id="PTHR37984:SF5">
    <property type="entry name" value="PROTEIN NYNRIN-LIKE"/>
    <property type="match status" value="1"/>
</dbReference>
<feature type="non-terminal residue" evidence="1">
    <location>
        <position position="1"/>
    </location>
</feature>
<dbReference type="KEGG" id="pte:PTT_14110"/>
<sequence>KEHREHVRTVVRRLLDAGLQIDINKCEFEVTETKYLGIIVTPTGIQMDPEKVKAIQSWLPPPCLKDLQRFIGFANFYRRFIRNFSGICKPLNDLMRKDKLWKWGQA</sequence>
<dbReference type="STRING" id="861557.E3RXI1"/>
<dbReference type="eggNOG" id="KOG0017">
    <property type="taxonomic scope" value="Eukaryota"/>
</dbReference>
<dbReference type="AlphaFoldDB" id="E3RXI1"/>
<accession>E3RXI1</accession>
<dbReference type="InterPro" id="IPR050951">
    <property type="entry name" value="Retrovirus_Pol_polyprotein"/>
</dbReference>
<dbReference type="InterPro" id="IPR043502">
    <property type="entry name" value="DNA/RNA_pol_sf"/>
</dbReference>
<proteinExistence type="predicted"/>
<keyword evidence="2" id="KW-1185">Reference proteome</keyword>
<dbReference type="FunFam" id="3.30.70.270:FF:000063">
    <property type="entry name" value="Zinc knuckle domaincontaining protein"/>
    <property type="match status" value="1"/>
</dbReference>
<evidence type="ECO:0000313" key="1">
    <source>
        <dbReference type="EMBL" id="EFQ89568.1"/>
    </source>
</evidence>
<dbReference type="PANTHER" id="PTHR37984">
    <property type="entry name" value="PROTEIN CBG26694"/>
    <property type="match status" value="1"/>
</dbReference>
<dbReference type="Proteomes" id="UP000001067">
    <property type="component" value="Unassembled WGS sequence"/>
</dbReference>
<dbReference type="Gene3D" id="3.30.70.270">
    <property type="match status" value="2"/>
</dbReference>
<name>E3RXI1_PYRTT</name>
<evidence type="ECO:0000313" key="2">
    <source>
        <dbReference type="Proteomes" id="UP000001067"/>
    </source>
</evidence>
<reference evidence="1 2" key="1">
    <citation type="journal article" date="2010" name="Genome Biol.">
        <title>A first genome assembly of the barley fungal pathogen Pyrenophora teres f. teres.</title>
        <authorList>
            <person name="Ellwood S.R."/>
            <person name="Liu Z."/>
            <person name="Syme R.A."/>
            <person name="Lai Z."/>
            <person name="Hane J.K."/>
            <person name="Keiper F."/>
            <person name="Moffat C.S."/>
            <person name="Oliver R.P."/>
            <person name="Friesen T.L."/>
        </authorList>
    </citation>
    <scope>NUCLEOTIDE SEQUENCE [LARGE SCALE GENOMIC DNA]</scope>
    <source>
        <strain evidence="1 2">0-1</strain>
    </source>
</reference>
<dbReference type="InterPro" id="IPR043128">
    <property type="entry name" value="Rev_trsase/Diguanyl_cyclase"/>
</dbReference>
<dbReference type="SUPFAM" id="SSF56672">
    <property type="entry name" value="DNA/RNA polymerases"/>
    <property type="match status" value="1"/>
</dbReference>
<gene>
    <name evidence="1" type="ORF">PTT_14110</name>
</gene>
<protein>
    <recommendedName>
        <fullName evidence="3">Reverse transcriptase domain-containing protein</fullName>
    </recommendedName>
</protein>
<dbReference type="EMBL" id="GL535660">
    <property type="protein sequence ID" value="EFQ89568.1"/>
    <property type="molecule type" value="Genomic_DNA"/>
</dbReference>